<keyword evidence="15" id="KW-0540">Nuclease</keyword>
<dbReference type="PROSITE" id="PS00726">
    <property type="entry name" value="AP_NUCLEASE_F1_1"/>
    <property type="match status" value="1"/>
</dbReference>
<feature type="domain" description="GRF-type" evidence="14">
    <location>
        <begin position="632"/>
        <end position="695"/>
    </location>
</feature>
<dbReference type="GO" id="GO:0008311">
    <property type="term" value="F:double-stranded DNA 3'-5' DNA exonuclease activity"/>
    <property type="evidence" value="ECO:0007669"/>
    <property type="project" value="TreeGrafter"/>
</dbReference>
<evidence type="ECO:0000256" key="9">
    <source>
        <dbReference type="PIRSR" id="PIRSR604808-2"/>
    </source>
</evidence>
<evidence type="ECO:0000256" key="2">
    <source>
        <dbReference type="ARBA" id="ARBA00022723"/>
    </source>
</evidence>
<evidence type="ECO:0000256" key="3">
    <source>
        <dbReference type="ARBA" id="ARBA00022771"/>
    </source>
</evidence>
<dbReference type="PANTHER" id="PTHR22748">
    <property type="entry name" value="AP ENDONUCLEASE"/>
    <property type="match status" value="1"/>
</dbReference>
<feature type="compositionally biased region" description="Polar residues" evidence="13">
    <location>
        <begin position="460"/>
        <end position="477"/>
    </location>
</feature>
<dbReference type="PROSITE" id="PS51435">
    <property type="entry name" value="AP_NUCLEASE_F1_4"/>
    <property type="match status" value="1"/>
</dbReference>
<reference evidence="15" key="1">
    <citation type="submission" date="2014-08" db="EMBL/GenBank/DDBJ databases">
        <authorList>
            <person name="Sharma Rahul"/>
            <person name="Thines Marco"/>
        </authorList>
    </citation>
    <scope>NUCLEOTIDE SEQUENCE</scope>
</reference>
<feature type="binding site" evidence="9">
    <location>
        <position position="217"/>
    </location>
    <ligand>
        <name>Mg(2+)</name>
        <dbReference type="ChEBI" id="CHEBI:18420"/>
        <label>1</label>
    </ligand>
</feature>
<dbReference type="InterPro" id="IPR020847">
    <property type="entry name" value="AP_endonuclease_F1_BS"/>
</dbReference>
<feature type="binding site" evidence="9">
    <location>
        <position position="315"/>
    </location>
    <ligand>
        <name>Mg(2+)</name>
        <dbReference type="ChEBI" id="CHEBI:18420"/>
        <label>1</label>
    </ligand>
</feature>
<dbReference type="PROSITE" id="PS51999">
    <property type="entry name" value="ZF_GRF"/>
    <property type="match status" value="1"/>
</dbReference>
<dbReference type="AlphaFoldDB" id="A0A0F7SNW1"/>
<feature type="active site" description="Proton acceptor" evidence="8">
    <location>
        <position position="316"/>
    </location>
</feature>
<evidence type="ECO:0000256" key="10">
    <source>
        <dbReference type="PIRSR" id="PIRSR604808-3"/>
    </source>
</evidence>
<keyword evidence="7" id="KW-0539">Nucleus</keyword>
<keyword evidence="12" id="KW-0234">DNA repair</keyword>
<accession>A0A0F7SNW1</accession>
<dbReference type="GO" id="GO:0008270">
    <property type="term" value="F:zinc ion binding"/>
    <property type="evidence" value="ECO:0007669"/>
    <property type="project" value="UniProtKB-KW"/>
</dbReference>
<dbReference type="GO" id="GO:0006284">
    <property type="term" value="P:base-excision repair"/>
    <property type="evidence" value="ECO:0007669"/>
    <property type="project" value="TreeGrafter"/>
</dbReference>
<feature type="active site" description="Proton donor/acceptor" evidence="8">
    <location>
        <position position="215"/>
    </location>
</feature>
<organism evidence="15">
    <name type="scientific">Phaffia rhodozyma</name>
    <name type="common">Yeast</name>
    <name type="synonym">Xanthophyllomyces dendrorhous</name>
    <dbReference type="NCBI Taxonomy" id="264483"/>
    <lineage>
        <taxon>Eukaryota</taxon>
        <taxon>Fungi</taxon>
        <taxon>Dikarya</taxon>
        <taxon>Basidiomycota</taxon>
        <taxon>Agaricomycotina</taxon>
        <taxon>Tremellomycetes</taxon>
        <taxon>Cystofilobasidiales</taxon>
        <taxon>Mrakiaceae</taxon>
        <taxon>Phaffia</taxon>
    </lineage>
</organism>
<keyword evidence="2 9" id="KW-0479">Metal-binding</keyword>
<feature type="binding site" evidence="9">
    <location>
        <position position="7"/>
    </location>
    <ligand>
        <name>Mg(2+)</name>
        <dbReference type="ChEBI" id="CHEBI:18420"/>
        <label>1</label>
    </ligand>
</feature>
<keyword evidence="3 11" id="KW-0863">Zinc-finger</keyword>
<evidence type="ECO:0000256" key="13">
    <source>
        <dbReference type="SAM" id="MobiDB-lite"/>
    </source>
</evidence>
<proteinExistence type="inferred from homology"/>
<dbReference type="GO" id="GO:0008081">
    <property type="term" value="F:phosphoric diester hydrolase activity"/>
    <property type="evidence" value="ECO:0007669"/>
    <property type="project" value="TreeGrafter"/>
</dbReference>
<evidence type="ECO:0000256" key="5">
    <source>
        <dbReference type="ARBA" id="ARBA00022833"/>
    </source>
</evidence>
<keyword evidence="12" id="KW-0227">DNA damage</keyword>
<keyword evidence="6 9" id="KW-0460">Magnesium</keyword>
<name>A0A0F7SNW1_PHARH</name>
<dbReference type="GO" id="GO:0003677">
    <property type="term" value="F:DNA binding"/>
    <property type="evidence" value="ECO:0007669"/>
    <property type="project" value="InterPro"/>
</dbReference>
<dbReference type="Pfam" id="PF03372">
    <property type="entry name" value="Exo_endo_phos"/>
    <property type="match status" value="1"/>
</dbReference>
<dbReference type="InterPro" id="IPR010666">
    <property type="entry name" value="Znf_GRF"/>
</dbReference>
<feature type="region of interest" description="Disordered" evidence="13">
    <location>
        <begin position="448"/>
        <end position="617"/>
    </location>
</feature>
<evidence type="ECO:0000256" key="12">
    <source>
        <dbReference type="RuleBase" id="RU362131"/>
    </source>
</evidence>
<feature type="compositionally biased region" description="Basic and acidic residues" evidence="13">
    <location>
        <begin position="592"/>
        <end position="607"/>
    </location>
</feature>
<comment type="similarity">
    <text evidence="1 12">Belongs to the DNA repair enzymes AP/ExoA family.</text>
</comment>
<dbReference type="Pfam" id="PF06839">
    <property type="entry name" value="Zn_ribbon_GRF"/>
    <property type="match status" value="1"/>
</dbReference>
<evidence type="ECO:0000256" key="11">
    <source>
        <dbReference type="PROSITE-ProRule" id="PRU01343"/>
    </source>
</evidence>
<evidence type="ECO:0000256" key="4">
    <source>
        <dbReference type="ARBA" id="ARBA00022801"/>
    </source>
</evidence>
<feature type="region of interest" description="Disordered" evidence="13">
    <location>
        <begin position="95"/>
        <end position="121"/>
    </location>
</feature>
<dbReference type="Gene3D" id="3.60.10.10">
    <property type="entry name" value="Endonuclease/exonuclease/phosphatase"/>
    <property type="match status" value="1"/>
</dbReference>
<dbReference type="InterPro" id="IPR004808">
    <property type="entry name" value="AP_endonuc_1"/>
</dbReference>
<sequence>MKIITWNVNGLKTLMNYSPWYALKTYDAVLKELEADILCVQELKIPRSNLTKAQACPPGYDAFLSFPHSGKGYSGVGVYTSQSVVVPHKASEGITGLSISPKDPSSSVPTSSPSSLPLPADDHVLPYPDVSSIPLFKTEPTPERPNPPPEQPLWKLDVEGRSLTLDLGMFILINVYCPNETNEDRLPFKLNFLTVLEARVKELVKNGREVMVVGDMNVVHRPSDHGEGTLASKQNGFWDHPARQWFDQFLEPKGIMTDIVRSAFPEREKMFTCWNTKIDARASNYGTRLDYILVTKGLLPWVKSCDILPDIRGSDHCPVYVDLHESLPPLSPEEKPRLLADMLNVPFQPSISISTLKANSSSERSDQEGEEQARNVKVVGKPREDGTRVANEPPKLATMFYPEFSAKSIKSFFQPVQKVAPSKAPATATDKVNDQIVVVDLTDESDELMAPRSIPAKPQRPSSQTLPAPIPTSTASKQHQKAWGDIKPTETRPKIQNRTKSSPIKPNGGQTSLVSFFAPSTPSSTPPTASTLAFKKRRSSPPHSISPDKKLKRPRSDSDEPDAKHTSAERSEPDEAADRAYALQLAQEEEQAFAKETESNTDPKIDPDSGEPAPSAAQLWTGLLKKVEPPRCRVHQAPCVERTVTKQGPNKGKKFWLCSLPLGPGHDSGGKKNGRLREEVNLEYKCDYFIWGTDARKQNAEK</sequence>
<evidence type="ECO:0000256" key="1">
    <source>
        <dbReference type="ARBA" id="ARBA00007092"/>
    </source>
</evidence>
<protein>
    <recommendedName>
        <fullName evidence="12">DNA-(apurinic or apyrimidinic site) endonuclease</fullName>
        <ecNumber evidence="12">3.1.-.-</ecNumber>
    </recommendedName>
</protein>
<evidence type="ECO:0000256" key="7">
    <source>
        <dbReference type="ARBA" id="ARBA00023242"/>
    </source>
</evidence>
<dbReference type="EC" id="3.1.-.-" evidence="12"/>
<feature type="binding site" evidence="9">
    <location>
        <position position="316"/>
    </location>
    <ligand>
        <name>Mg(2+)</name>
        <dbReference type="ChEBI" id="CHEBI:18420"/>
        <label>1</label>
    </ligand>
</feature>
<feature type="compositionally biased region" description="Basic and acidic residues" evidence="13">
    <location>
        <begin position="363"/>
        <end position="374"/>
    </location>
</feature>
<evidence type="ECO:0000259" key="14">
    <source>
        <dbReference type="PROSITE" id="PS51999"/>
    </source>
</evidence>
<feature type="region of interest" description="Disordered" evidence="13">
    <location>
        <begin position="135"/>
        <end position="154"/>
    </location>
</feature>
<feature type="site" description="Important for catalytic activity" evidence="10">
    <location>
        <position position="290"/>
    </location>
</feature>
<dbReference type="GO" id="GO:0005634">
    <property type="term" value="C:nucleus"/>
    <property type="evidence" value="ECO:0007669"/>
    <property type="project" value="TreeGrafter"/>
</dbReference>
<keyword evidence="4" id="KW-0378">Hydrolase</keyword>
<comment type="cofactor">
    <cofactor evidence="9 12">
        <name>Mg(2+)</name>
        <dbReference type="ChEBI" id="CHEBI:18420"/>
    </cofactor>
    <cofactor evidence="9 12">
        <name>Mn(2+)</name>
        <dbReference type="ChEBI" id="CHEBI:29035"/>
    </cofactor>
    <text evidence="9 12">Probably binds two magnesium or manganese ions per subunit.</text>
</comment>
<feature type="active site" evidence="8">
    <location>
        <position position="176"/>
    </location>
</feature>
<keyword evidence="15" id="KW-0255">Endonuclease</keyword>
<evidence type="ECO:0000256" key="8">
    <source>
        <dbReference type="PIRSR" id="PIRSR604808-1"/>
    </source>
</evidence>
<dbReference type="InterPro" id="IPR036691">
    <property type="entry name" value="Endo/exonu/phosph_ase_sf"/>
</dbReference>
<feature type="binding site" evidence="9">
    <location>
        <position position="42"/>
    </location>
    <ligand>
        <name>Mg(2+)</name>
        <dbReference type="ChEBI" id="CHEBI:18420"/>
        <label>1</label>
    </ligand>
</feature>
<feature type="compositionally biased region" description="Basic and acidic residues" evidence="13">
    <location>
        <begin position="482"/>
        <end position="493"/>
    </location>
</feature>
<feature type="compositionally biased region" description="Low complexity" evidence="13">
    <location>
        <begin position="518"/>
        <end position="531"/>
    </location>
</feature>
<feature type="compositionally biased region" description="Basic and acidic residues" evidence="13">
    <location>
        <begin position="546"/>
        <end position="578"/>
    </location>
</feature>
<dbReference type="EMBL" id="LN483124">
    <property type="protein sequence ID" value="CED82364.1"/>
    <property type="molecule type" value="Genomic_DNA"/>
</dbReference>
<dbReference type="SUPFAM" id="SSF56219">
    <property type="entry name" value="DNase I-like"/>
    <property type="match status" value="1"/>
</dbReference>
<dbReference type="CDD" id="cd09088">
    <property type="entry name" value="Ape2-like_AP-endo"/>
    <property type="match status" value="1"/>
</dbReference>
<evidence type="ECO:0000256" key="6">
    <source>
        <dbReference type="ARBA" id="ARBA00022842"/>
    </source>
</evidence>
<dbReference type="InterPro" id="IPR005135">
    <property type="entry name" value="Endo/exonuclease/phosphatase"/>
</dbReference>
<feature type="site" description="Transition state stabilizer" evidence="10">
    <location>
        <position position="217"/>
    </location>
</feature>
<feature type="site" description="Interaction with DNA substrate" evidence="10">
    <location>
        <position position="316"/>
    </location>
</feature>
<keyword evidence="5" id="KW-0862">Zinc</keyword>
<feature type="compositionally biased region" description="Low complexity" evidence="13">
    <location>
        <begin position="100"/>
        <end position="119"/>
    </location>
</feature>
<dbReference type="NCBIfam" id="TIGR00633">
    <property type="entry name" value="xth"/>
    <property type="match status" value="1"/>
</dbReference>
<dbReference type="GO" id="GO:0003906">
    <property type="term" value="F:DNA-(apurinic or apyrimidinic site) endonuclease activity"/>
    <property type="evidence" value="ECO:0007669"/>
    <property type="project" value="TreeGrafter"/>
</dbReference>
<feature type="binding site" evidence="9">
    <location>
        <position position="215"/>
    </location>
    <ligand>
        <name>Mg(2+)</name>
        <dbReference type="ChEBI" id="CHEBI:18420"/>
        <label>1</label>
    </ligand>
</feature>
<dbReference type="PANTHER" id="PTHR22748:SF4">
    <property type="entry name" value="DNA-(APURINIC OR APYRIMIDINIC SITE) ENDONUCLEASE 2"/>
    <property type="match status" value="1"/>
</dbReference>
<keyword evidence="9" id="KW-0464">Manganese</keyword>
<feature type="compositionally biased region" description="Polar residues" evidence="13">
    <location>
        <begin position="494"/>
        <end position="514"/>
    </location>
</feature>
<feature type="region of interest" description="Disordered" evidence="13">
    <location>
        <begin position="356"/>
        <end position="390"/>
    </location>
</feature>
<evidence type="ECO:0000313" key="15">
    <source>
        <dbReference type="EMBL" id="CED82364.1"/>
    </source>
</evidence>